<dbReference type="GO" id="GO:0005886">
    <property type="term" value="C:plasma membrane"/>
    <property type="evidence" value="ECO:0007669"/>
    <property type="project" value="UniProtKB-SubCell"/>
</dbReference>
<dbReference type="Pfam" id="PF00328">
    <property type="entry name" value="His_Phos_2"/>
    <property type="match status" value="1"/>
</dbReference>
<dbReference type="InterPro" id="IPR016274">
    <property type="entry name" value="Histidine_acid_Pase_euk"/>
</dbReference>
<sequence>MNSPLQYVFFVLFALNSESFAKMVEPSQSYCYSSDIKPNRNYATKTTYFQSINSSNSILEESTNDSNCTVKFIYYLSRHGTRHNGDKGIREWQQHLPKLREHILKFPNKTQLCQKDIEIIANWSLRMKPEDDKDLVETGKREQKFIAQEMRKRFPDFFAQNDLLEDYEFRHSKEKRTRDSALAFLEGLFGTSNNVQLTRSPEKDTLLHFYKHCDKYIEEVQNKPRIEYDKFLKGPEMQAVIKRVNERLALTNPIEYKTLESIYDNCVFEYGIYNDAPWCSVFQREDINIIEYAEDIKYYWEDSYPHKVTVEQTCKLVSDIWKHLRNAKEKKDKRKIVGRWAHSATMNTLYTRLGLYKDEKQLLHNNYEQQKDRRWRTTLHTPMSSSIAFVLLQCKDDFTVRAFHMEKLIKLDGICAEKNCKWSEIEGKFKPIADNCNFEEICKVSKGDSSAIATKPFIQLITLMTLISISLRMFFYV</sequence>
<keyword evidence="7 17" id="KW-0732">Signal</keyword>
<evidence type="ECO:0000313" key="19">
    <source>
        <dbReference type="Proteomes" id="UP000549394"/>
    </source>
</evidence>
<dbReference type="GO" id="GO:0034417">
    <property type="term" value="F:bisphosphoglycerate 3-phosphatase activity"/>
    <property type="evidence" value="ECO:0007669"/>
    <property type="project" value="UniProtKB-EC"/>
</dbReference>
<dbReference type="GO" id="GO:0052745">
    <property type="term" value="F:inositol phosphate phosphatase activity"/>
    <property type="evidence" value="ECO:0007669"/>
    <property type="project" value="TreeGrafter"/>
</dbReference>
<dbReference type="AlphaFoldDB" id="A0A7I8VXV2"/>
<evidence type="ECO:0000256" key="17">
    <source>
        <dbReference type="SAM" id="SignalP"/>
    </source>
</evidence>
<dbReference type="PIRSF" id="PIRSF000894">
    <property type="entry name" value="Acid_phosphatase"/>
    <property type="match status" value="1"/>
</dbReference>
<dbReference type="PANTHER" id="PTHR20963">
    <property type="entry name" value="MULTIPLE INOSITOL POLYPHOSPHATE PHOSPHATASE-RELATED"/>
    <property type="match status" value="1"/>
</dbReference>
<evidence type="ECO:0000256" key="16">
    <source>
        <dbReference type="PIRSR" id="PIRSR000894-2"/>
    </source>
</evidence>
<dbReference type="InterPro" id="IPR029033">
    <property type="entry name" value="His_PPase_superfam"/>
</dbReference>
<accession>A0A7I8VXV2</accession>
<reference evidence="18 19" key="1">
    <citation type="submission" date="2020-08" db="EMBL/GenBank/DDBJ databases">
        <authorList>
            <person name="Hejnol A."/>
        </authorList>
    </citation>
    <scope>NUCLEOTIDE SEQUENCE [LARGE SCALE GENOMIC DNA]</scope>
</reference>
<keyword evidence="16" id="KW-1015">Disulfide bond</keyword>
<evidence type="ECO:0000256" key="10">
    <source>
        <dbReference type="ARBA" id="ARBA00023180"/>
    </source>
</evidence>
<comment type="catalytic activity">
    <reaction evidence="13">
        <text>1D-myo-inositol 1,2,4,5,6-pentakisphosphate + H2O = 1D-myo-inositol 1,2,5,6-tetrakisphosphate + phosphate</text>
        <dbReference type="Rhea" id="RHEA:77115"/>
        <dbReference type="ChEBI" id="CHEBI:15377"/>
        <dbReference type="ChEBI" id="CHEBI:43474"/>
        <dbReference type="ChEBI" id="CHEBI:57798"/>
        <dbReference type="ChEBI" id="CHEBI:195535"/>
        <dbReference type="EC" id="3.1.3.62"/>
    </reaction>
    <physiologicalReaction direction="left-to-right" evidence="13">
        <dbReference type="Rhea" id="RHEA:77116"/>
    </physiologicalReaction>
</comment>
<dbReference type="OrthoDB" id="6509975at2759"/>
<dbReference type="SUPFAM" id="SSF53254">
    <property type="entry name" value="Phosphoglycerate mutase-like"/>
    <property type="match status" value="1"/>
</dbReference>
<evidence type="ECO:0000313" key="18">
    <source>
        <dbReference type="EMBL" id="CAD5120547.1"/>
    </source>
</evidence>
<dbReference type="EC" id="3.1.3.80" evidence="3"/>
<dbReference type="PANTHER" id="PTHR20963:SF8">
    <property type="entry name" value="MULTIPLE INOSITOL POLYPHOSPHATE PHOSPHATASE 1"/>
    <property type="match status" value="1"/>
</dbReference>
<comment type="similarity">
    <text evidence="2">Belongs to the histidine acid phosphatase family. MINPP1 subfamily.</text>
</comment>
<dbReference type="Gene3D" id="3.40.50.1240">
    <property type="entry name" value="Phosphoglycerate mutase-like"/>
    <property type="match status" value="1"/>
</dbReference>
<evidence type="ECO:0000256" key="11">
    <source>
        <dbReference type="ARBA" id="ARBA00031642"/>
    </source>
</evidence>
<evidence type="ECO:0000256" key="14">
    <source>
        <dbReference type="ARBA" id="ARBA00043691"/>
    </source>
</evidence>
<evidence type="ECO:0000256" key="8">
    <source>
        <dbReference type="ARBA" id="ARBA00022801"/>
    </source>
</evidence>
<name>A0A7I8VXV2_9ANNE</name>
<evidence type="ECO:0000256" key="6">
    <source>
        <dbReference type="ARBA" id="ARBA00022475"/>
    </source>
</evidence>
<comment type="subcellular location">
    <subcellularLocation>
        <location evidence="1">Cell membrane</location>
    </subcellularLocation>
</comment>
<feature type="signal peptide" evidence="17">
    <location>
        <begin position="1"/>
        <end position="21"/>
    </location>
</feature>
<feature type="disulfide bond" evidence="16">
    <location>
        <begin position="266"/>
        <end position="279"/>
    </location>
</feature>
<dbReference type="EC" id="3.1.3.62" evidence="4"/>
<keyword evidence="10" id="KW-0325">Glycoprotein</keyword>
<evidence type="ECO:0000256" key="15">
    <source>
        <dbReference type="ARBA" id="ARBA00043832"/>
    </source>
</evidence>
<feature type="chain" id="PRO_5029680335" description="Multiple inositol polyphosphate phosphatase 1" evidence="17">
    <location>
        <begin position="22"/>
        <end position="477"/>
    </location>
</feature>
<comment type="caution">
    <text evidence="18">The sequence shown here is derived from an EMBL/GenBank/DDBJ whole genome shotgun (WGS) entry which is preliminary data.</text>
</comment>
<feature type="disulfide bond" evidence="16">
    <location>
        <begin position="68"/>
        <end position="394"/>
    </location>
</feature>
<dbReference type="CDD" id="cd07061">
    <property type="entry name" value="HP_HAP_like"/>
    <property type="match status" value="1"/>
</dbReference>
<protein>
    <recommendedName>
        <fullName evidence="5">Multiple inositol polyphosphate phosphatase 1</fullName>
        <ecNumber evidence="4">3.1.3.62</ecNumber>
        <ecNumber evidence="3">3.1.3.80</ecNumber>
    </recommendedName>
    <alternativeName>
        <fullName evidence="11">2,3-bisphosphoglycerate 3-phosphatase</fullName>
    </alternativeName>
</protein>
<dbReference type="Proteomes" id="UP000549394">
    <property type="component" value="Unassembled WGS sequence"/>
</dbReference>
<evidence type="ECO:0000256" key="1">
    <source>
        <dbReference type="ARBA" id="ARBA00004236"/>
    </source>
</evidence>
<keyword evidence="8" id="KW-0378">Hydrolase</keyword>
<evidence type="ECO:0000256" key="4">
    <source>
        <dbReference type="ARBA" id="ARBA00013040"/>
    </source>
</evidence>
<dbReference type="GO" id="GO:0003993">
    <property type="term" value="F:acid phosphatase activity"/>
    <property type="evidence" value="ECO:0007669"/>
    <property type="project" value="TreeGrafter"/>
</dbReference>
<evidence type="ECO:0000256" key="12">
    <source>
        <dbReference type="ARBA" id="ARBA00043668"/>
    </source>
</evidence>
<keyword evidence="6" id="KW-1003">Cell membrane</keyword>
<comment type="catalytic activity">
    <reaction evidence="15">
        <text>(2R)-2,3-bisphosphoglycerate + H2O = (2R)-2-phosphoglycerate + phosphate</text>
        <dbReference type="Rhea" id="RHEA:27381"/>
        <dbReference type="ChEBI" id="CHEBI:15377"/>
        <dbReference type="ChEBI" id="CHEBI:43474"/>
        <dbReference type="ChEBI" id="CHEBI:58248"/>
        <dbReference type="ChEBI" id="CHEBI:58289"/>
        <dbReference type="EC" id="3.1.3.80"/>
    </reaction>
    <physiologicalReaction direction="left-to-right" evidence="15">
        <dbReference type="Rhea" id="RHEA:27382"/>
    </physiologicalReaction>
</comment>
<evidence type="ECO:0000256" key="2">
    <source>
        <dbReference type="ARBA" id="ARBA00008422"/>
    </source>
</evidence>
<keyword evidence="19" id="KW-1185">Reference proteome</keyword>
<evidence type="ECO:0000256" key="7">
    <source>
        <dbReference type="ARBA" id="ARBA00022729"/>
    </source>
</evidence>
<evidence type="ECO:0000256" key="9">
    <source>
        <dbReference type="ARBA" id="ARBA00023136"/>
    </source>
</evidence>
<comment type="catalytic activity">
    <reaction evidence="14">
        <text>1D-myo-inositol hexakisphosphate + H2O = 1D-myo-inositol 1,2,4,5,6-pentakisphosphate + phosphate</text>
        <dbReference type="Rhea" id="RHEA:16989"/>
        <dbReference type="ChEBI" id="CHEBI:15377"/>
        <dbReference type="ChEBI" id="CHEBI:43474"/>
        <dbReference type="ChEBI" id="CHEBI:57798"/>
        <dbReference type="ChEBI" id="CHEBI:58130"/>
        <dbReference type="EC" id="3.1.3.62"/>
    </reaction>
    <physiologicalReaction direction="left-to-right" evidence="14">
        <dbReference type="Rhea" id="RHEA:16990"/>
    </physiologicalReaction>
</comment>
<evidence type="ECO:0000256" key="13">
    <source>
        <dbReference type="ARBA" id="ARBA00043671"/>
    </source>
</evidence>
<dbReference type="EMBL" id="CAJFCJ010000012">
    <property type="protein sequence ID" value="CAD5120547.1"/>
    <property type="molecule type" value="Genomic_DNA"/>
</dbReference>
<comment type="catalytic activity">
    <reaction evidence="12">
        <text>1D-myo-inositol 1,2,5,6-tetrakisphosphate + H2O = 1D-myo-inositol 1,2,6-trisphosphate + phosphate</text>
        <dbReference type="Rhea" id="RHEA:77119"/>
        <dbReference type="ChEBI" id="CHEBI:15377"/>
        <dbReference type="ChEBI" id="CHEBI:43474"/>
        <dbReference type="ChEBI" id="CHEBI:195535"/>
        <dbReference type="ChEBI" id="CHEBI:195537"/>
        <dbReference type="EC" id="3.1.3.62"/>
    </reaction>
    <physiologicalReaction direction="left-to-right" evidence="12">
        <dbReference type="Rhea" id="RHEA:77120"/>
    </physiologicalReaction>
</comment>
<dbReference type="InterPro" id="IPR000560">
    <property type="entry name" value="His_Pase_clade-2"/>
</dbReference>
<organism evidence="18 19">
    <name type="scientific">Dimorphilus gyrociliatus</name>
    <dbReference type="NCBI Taxonomy" id="2664684"/>
    <lineage>
        <taxon>Eukaryota</taxon>
        <taxon>Metazoa</taxon>
        <taxon>Spiralia</taxon>
        <taxon>Lophotrochozoa</taxon>
        <taxon>Annelida</taxon>
        <taxon>Polychaeta</taxon>
        <taxon>Polychaeta incertae sedis</taxon>
        <taxon>Dinophilidae</taxon>
        <taxon>Dimorphilus</taxon>
    </lineage>
</organism>
<keyword evidence="9" id="KW-0472">Membrane</keyword>
<evidence type="ECO:0000256" key="3">
    <source>
        <dbReference type="ARBA" id="ARBA00012976"/>
    </source>
</evidence>
<gene>
    <name evidence="18" type="ORF">DGYR_LOCUS8632</name>
</gene>
<evidence type="ECO:0000256" key="5">
    <source>
        <dbReference type="ARBA" id="ARBA00018097"/>
    </source>
</evidence>
<proteinExistence type="inferred from homology"/>